<comment type="caution">
    <text evidence="7">The sequence shown here is derived from an EMBL/GenBank/DDBJ whole genome shotgun (WGS) entry which is preliminary data.</text>
</comment>
<dbReference type="InterPro" id="IPR006569">
    <property type="entry name" value="CID_dom"/>
</dbReference>
<evidence type="ECO:0008006" key="9">
    <source>
        <dbReference type="Google" id="ProtNLM"/>
    </source>
</evidence>
<dbReference type="CDD" id="cd16983">
    <property type="entry name" value="CID_SCAF8_like"/>
    <property type="match status" value="1"/>
</dbReference>
<evidence type="ECO:0000256" key="1">
    <source>
        <dbReference type="ARBA" id="ARBA00022884"/>
    </source>
</evidence>
<dbReference type="InterPro" id="IPR051485">
    <property type="entry name" value="SR-CTD_assoc_factor"/>
</dbReference>
<dbReference type="Gene3D" id="1.25.40.90">
    <property type="match status" value="1"/>
</dbReference>
<feature type="compositionally biased region" description="Basic and acidic residues" evidence="4">
    <location>
        <begin position="547"/>
        <end position="565"/>
    </location>
</feature>
<dbReference type="InterPro" id="IPR035979">
    <property type="entry name" value="RBD_domain_sf"/>
</dbReference>
<feature type="region of interest" description="Disordered" evidence="4">
    <location>
        <begin position="1127"/>
        <end position="1167"/>
    </location>
</feature>
<name>A0AA88I5J7_ARTSF</name>
<evidence type="ECO:0000313" key="7">
    <source>
        <dbReference type="EMBL" id="KAK2715762.1"/>
    </source>
</evidence>
<organism evidence="7 8">
    <name type="scientific">Artemia franciscana</name>
    <name type="common">Brine shrimp</name>
    <name type="synonym">Artemia sanfranciscana</name>
    <dbReference type="NCBI Taxonomy" id="6661"/>
    <lineage>
        <taxon>Eukaryota</taxon>
        <taxon>Metazoa</taxon>
        <taxon>Ecdysozoa</taxon>
        <taxon>Arthropoda</taxon>
        <taxon>Crustacea</taxon>
        <taxon>Branchiopoda</taxon>
        <taxon>Anostraca</taxon>
        <taxon>Artemiidae</taxon>
        <taxon>Artemia</taxon>
    </lineage>
</organism>
<keyword evidence="8" id="KW-1185">Reference proteome</keyword>
<keyword evidence="3" id="KW-0175">Coiled coil</keyword>
<dbReference type="InterPro" id="IPR012677">
    <property type="entry name" value="Nucleotide-bd_a/b_plait_sf"/>
</dbReference>
<dbReference type="CDD" id="cd12227">
    <property type="entry name" value="RRM_SCAF4_SCAF8"/>
    <property type="match status" value="1"/>
</dbReference>
<dbReference type="PANTHER" id="PTHR23140">
    <property type="entry name" value="RNA PROCESSING PROTEIN LD23810P"/>
    <property type="match status" value="1"/>
</dbReference>
<reference evidence="7" key="1">
    <citation type="submission" date="2023-07" db="EMBL/GenBank/DDBJ databases">
        <title>Chromosome-level genome assembly of Artemia franciscana.</title>
        <authorList>
            <person name="Jo E."/>
        </authorList>
    </citation>
    <scope>NUCLEOTIDE SEQUENCE</scope>
    <source>
        <tissue evidence="7">Whole body</tissue>
    </source>
</reference>
<feature type="compositionally biased region" description="Basic residues" evidence="4">
    <location>
        <begin position="508"/>
        <end position="546"/>
    </location>
</feature>
<dbReference type="GO" id="GO:0003723">
    <property type="term" value="F:RNA binding"/>
    <property type="evidence" value="ECO:0007669"/>
    <property type="project" value="UniProtKB-UniRule"/>
</dbReference>
<dbReference type="FunFam" id="1.25.40.90:FF:000004">
    <property type="entry name" value="splicing factor, arginine/serine-rich 15"/>
    <property type="match status" value="1"/>
</dbReference>
<sequence length="1344" mass="149542">MADSTTMEPVNAFNNELQSLYEMKPPISKAKMQAITKCAMKGVKFYKHIVQSVEKFLQKCKVEYKIPGLYVIDSIVRQSRHQFGQDKDVFGPRFAKNLLVTFYFIYQCNPEDKSKVIRVLNLWQKNNIFDHETLDPVFDMADPNHPKFKEVAAIVAARLAAKPPPAEKKAVDTVQTDSVAPAPVQKPVASAGPATSVAVGSKDLNSRIQQLSHIFGAEVPPEAKPAELQMASVVQGVKSENKKEAENAEEARQFADAEQKVLATQAMTSQSAPMMPPGPNLGMPNFDLGSILSNPDLVRQLSTIQNMQLPLLQTSMGEGQQNQDHSRLEPPKSEAMGIPFMHGPPPPGLPFLPPHFPMPNLHNFPNFPNLPNLPNINLAALANLPNFPGMPNPFLGLPLPFPPPGSQNNMPQALQQLLGQLPPQSNNEQQNIPPTQLQGTPLIQASPNIQQPTSTPQPMQPHQVLPVANQVQSSPIETEAPAALAEEEPEIIIEREKRRSVSTGRDDRRRRRSRSISRDRKRRRSRSRDRRRRSRSRSQNRRRRSSRDRERESAESREKEREKERERKKRGLPPLKKDHLSVCSTTLWVGHLSKLVREEDLSDTFSPYGEIVSIDLIPPRGCAYICMSRRQDAYKALTKLSGYKLQGKVIQLAWAPGRGLKGKDFKDYWEVEQGVSYIPLNRIVSAEQLRELEEGGYLDEETVPPQYKEVERPPPPVAPEPINSAPVLPPPPMNLQGVPLPPGLPSIFPGPDGGNGPAPVAPAPGPMPPFQLPPNMPAHMQGYPMGLPPGMPPMGMQLPPNAPPGMPPMPQMMPGPPGGPMPRFPMPPGFPMPGGMMQMMPRMEPPIQPSDDMEVESDEEHHRQPIEENEADKGALNLPLPSLPPAGAPELIGKPVEEKPERRRRGASRWGREEEAEKQPEQEWTAAADQNIQLQNHGDQGEAKRVNPESQEGENGGATKLPSLLDGISQFVPPPGPGGFGPPPMPGPGGPMGPIVDPRGPPMRMMGPPRPGMEFPGMMGPMHHGFNPRGPPMGGIPPPRGPMGGMFERFRMPMNGELQNIERELEELRELRRELFTLRLPDRERRERQAEIDERERYLLDVLRRKSGPGGPGMPPMGFRPRMERFEFRPRGGPGVRFGNNQWRAPGLSFEPREERSRLSISEDKGGRNFEERRALEQRVEENIDEIENKEVSEKVQNIPKVGPQPVIESVEQLPEEPLARPLEELAVQPLDTTSHEAAEISINTLAVDTRPVENATESFVPPPIFEPEVHTQPEPEMSQPLVKPIEDRPVNIPEPENILAQGQPFEQEMTMKPDELTSSNLVVESQQGSNDGVTEVTEEMKEE</sequence>
<feature type="compositionally biased region" description="Pro residues" evidence="4">
    <location>
        <begin position="974"/>
        <end position="991"/>
    </location>
</feature>
<feature type="compositionally biased region" description="Polar residues" evidence="4">
    <location>
        <begin position="1317"/>
        <end position="1333"/>
    </location>
</feature>
<evidence type="ECO:0000256" key="2">
    <source>
        <dbReference type="PROSITE-ProRule" id="PRU00176"/>
    </source>
</evidence>
<dbReference type="Pfam" id="PF04818">
    <property type="entry name" value="CID"/>
    <property type="match status" value="1"/>
</dbReference>
<gene>
    <name evidence="7" type="ORF">QYM36_010364</name>
</gene>
<evidence type="ECO:0000313" key="8">
    <source>
        <dbReference type="Proteomes" id="UP001187531"/>
    </source>
</evidence>
<proteinExistence type="predicted"/>
<dbReference type="GO" id="GO:0005634">
    <property type="term" value="C:nucleus"/>
    <property type="evidence" value="ECO:0007669"/>
    <property type="project" value="TreeGrafter"/>
</dbReference>
<dbReference type="SUPFAM" id="SSF54928">
    <property type="entry name" value="RNA-binding domain, RBD"/>
    <property type="match status" value="1"/>
</dbReference>
<dbReference type="Pfam" id="PF00076">
    <property type="entry name" value="RRM_1"/>
    <property type="match status" value="1"/>
</dbReference>
<feature type="region of interest" description="Disordered" evidence="4">
    <location>
        <begin position="695"/>
        <end position="762"/>
    </location>
</feature>
<keyword evidence="1 2" id="KW-0694">RNA-binding</keyword>
<protein>
    <recommendedName>
        <fullName evidence="9">Splicing factor, arginine/serine-rich 15</fullName>
    </recommendedName>
</protein>
<accession>A0AA88I5J7</accession>
<feature type="domain" description="CID" evidence="6">
    <location>
        <begin position="5"/>
        <end position="145"/>
    </location>
</feature>
<feature type="region of interest" description="Disordered" evidence="4">
    <location>
        <begin position="480"/>
        <end position="577"/>
    </location>
</feature>
<dbReference type="PANTHER" id="PTHR23140:SF4">
    <property type="entry name" value="PROTEIN CBR-NRD-1"/>
    <property type="match status" value="1"/>
</dbReference>
<dbReference type="InterPro" id="IPR000504">
    <property type="entry name" value="RRM_dom"/>
</dbReference>
<feature type="region of interest" description="Disordered" evidence="4">
    <location>
        <begin position="1257"/>
        <end position="1344"/>
    </location>
</feature>
<feature type="coiled-coil region" evidence="3">
    <location>
        <begin position="1051"/>
        <end position="1078"/>
    </location>
</feature>
<evidence type="ECO:0000259" key="5">
    <source>
        <dbReference type="PROSITE" id="PS50102"/>
    </source>
</evidence>
<feature type="compositionally biased region" description="Basic and acidic residues" evidence="4">
    <location>
        <begin position="1151"/>
        <end position="1167"/>
    </location>
</feature>
<feature type="compositionally biased region" description="Pro residues" evidence="4">
    <location>
        <begin position="727"/>
        <end position="744"/>
    </location>
</feature>
<feature type="compositionally biased region" description="Basic and acidic residues" evidence="4">
    <location>
        <begin position="910"/>
        <end position="921"/>
    </location>
</feature>
<dbReference type="SUPFAM" id="SSF48464">
    <property type="entry name" value="ENTH/VHS domain"/>
    <property type="match status" value="1"/>
</dbReference>
<dbReference type="Proteomes" id="UP001187531">
    <property type="component" value="Unassembled WGS sequence"/>
</dbReference>
<evidence type="ECO:0000256" key="4">
    <source>
        <dbReference type="SAM" id="MobiDB-lite"/>
    </source>
</evidence>
<evidence type="ECO:0000256" key="3">
    <source>
        <dbReference type="SAM" id="Coils"/>
    </source>
</evidence>
<dbReference type="PROSITE" id="PS51391">
    <property type="entry name" value="CID"/>
    <property type="match status" value="1"/>
</dbReference>
<dbReference type="SMART" id="SM00582">
    <property type="entry name" value="RPR"/>
    <property type="match status" value="1"/>
</dbReference>
<dbReference type="Gene3D" id="3.30.70.330">
    <property type="match status" value="1"/>
</dbReference>
<feature type="region of interest" description="Disordered" evidence="4">
    <location>
        <begin position="974"/>
        <end position="993"/>
    </location>
</feature>
<dbReference type="EMBL" id="JAVRJZ010000012">
    <property type="protein sequence ID" value="KAK2715762.1"/>
    <property type="molecule type" value="Genomic_DNA"/>
</dbReference>
<feature type="region of interest" description="Disordered" evidence="4">
    <location>
        <begin position="937"/>
        <end position="968"/>
    </location>
</feature>
<evidence type="ECO:0000259" key="6">
    <source>
        <dbReference type="PROSITE" id="PS51391"/>
    </source>
</evidence>
<feature type="compositionally biased region" description="Basic and acidic residues" evidence="4">
    <location>
        <begin position="492"/>
        <end position="507"/>
    </location>
</feature>
<dbReference type="PROSITE" id="PS50102">
    <property type="entry name" value="RRM"/>
    <property type="match status" value="1"/>
</dbReference>
<feature type="region of interest" description="Disordered" evidence="4">
    <location>
        <begin position="840"/>
        <end position="924"/>
    </location>
</feature>
<dbReference type="InterPro" id="IPR008942">
    <property type="entry name" value="ENTH_VHS"/>
</dbReference>
<dbReference type="SMART" id="SM00360">
    <property type="entry name" value="RRM"/>
    <property type="match status" value="1"/>
</dbReference>
<feature type="domain" description="RRM" evidence="5">
    <location>
        <begin position="585"/>
        <end position="657"/>
    </location>
</feature>